<dbReference type="PANTHER" id="PTHR31084:SF0">
    <property type="entry name" value="ALPHA-L-FUCOSIDASE 2"/>
    <property type="match status" value="1"/>
</dbReference>
<feature type="domain" description="Glycosyl hydrolase family 95 N-terminal" evidence="2">
    <location>
        <begin position="240"/>
        <end position="373"/>
    </location>
</feature>
<dbReference type="Gene3D" id="2.60.120.260">
    <property type="entry name" value="Galactose-binding domain-like"/>
    <property type="match status" value="1"/>
</dbReference>
<dbReference type="PIRSF" id="PIRSF007663">
    <property type="entry name" value="UCP007663"/>
    <property type="match status" value="1"/>
</dbReference>
<sequence>MREAHPEQQIIPGQPALWRRALWYRLPAQDWETQALPIGNGRLGAMLFGGPFVDRIQFNEQSLWGGLNGYDNALAGQPESGYDLSVTGFGSYLNFGDVVVSFGEEPILGSSEPEHLYLHSPSGHSAGIEFTADGDRETDWEATGNGEPVVWQADLVRPGAVTAYGVVSSLRPGGDPMGWSLEATVDGLSWDTLDTQSGTSFAGRGDSHTFPVDAGRAYSSYRMSFTPGQAISLAGVFLIADGMDSRTLTPVVDYRRVLDLERGVHTTSFSGVTGPVTREAFASRDADVVVVHYTGERLSGTVALTSAQEGVDVEVDESEAALRFASVLANDLRFGAELRVLPVGGSLARDGSSLRFEGCSQVTLVLDARTDYKLDASADWRTGAVPDPAVAVAAAESLGHERLRSDHVDRVKSLMDGVAVDWGATDPAVLALPVDARLRRYADGAEDPSLEQLLFDYGRYLTFSASRADGLPANLQGLWNDSNEPIWGADYHTNINIQMNYWAAETTDLPESHRSLVEFVKEVAVPSRVATRNAFGEDVRGWTTRTSQSIFGGNSWEWNKVASAWYAQHLYEHWAFNQDADLLRGTIYPVVKEICEFWEDRLVEHDDGLLYSPDGWSPEHGPREDGVMYDQQIVWDLFQNYLDCARALDVDRQYQDIVAGLQQRLAPNKVGSWGQLQEWQDDRDDPHNFHRHTSHLFAVYPGRQITRADREFATAALVSLKARSGEIDGEPFTAATVTGDSRRSWTWPWRAALFARLGDAERARTMLRGLLTFNTLDNLFTSHPPFQLDGNCGITGAISEMLLQSHDGTIDLLPALPQAWATGSFTGLRARGGYQVNCRWRDGKVVDFDVVADRGASDTPVDVSVNGVVTSHQPSVREMAVAPAEQSRRQKRIAR</sequence>
<proteinExistence type="predicted"/>
<dbReference type="Pfam" id="PF14498">
    <property type="entry name" value="Glyco_hyd_65N_2"/>
    <property type="match status" value="2"/>
</dbReference>
<evidence type="ECO:0000313" key="5">
    <source>
        <dbReference type="EMBL" id="AQP50789.1"/>
    </source>
</evidence>
<dbReference type="InterPro" id="IPR016518">
    <property type="entry name" value="Alpha-L-fucosidase"/>
</dbReference>
<feature type="domain" description="Glycosyl hydrolase family 95 catalytic" evidence="4">
    <location>
        <begin position="401"/>
        <end position="802"/>
    </location>
</feature>
<accession>A0A1Q2CXF1</accession>
<dbReference type="RefSeq" id="WP_077349468.1">
    <property type="nucleotide sequence ID" value="NZ_CP019607.1"/>
</dbReference>
<dbReference type="GO" id="GO:0004560">
    <property type="term" value="F:alpha-L-fucosidase activity"/>
    <property type="evidence" value="ECO:0007669"/>
    <property type="project" value="InterPro"/>
</dbReference>
<dbReference type="SUPFAM" id="SSF48208">
    <property type="entry name" value="Six-hairpin glycosidases"/>
    <property type="match status" value="1"/>
</dbReference>
<dbReference type="InterPro" id="IPR008928">
    <property type="entry name" value="6-hairpin_glycosidase_sf"/>
</dbReference>
<evidence type="ECO:0000259" key="2">
    <source>
        <dbReference type="Pfam" id="PF14498"/>
    </source>
</evidence>
<evidence type="ECO:0000259" key="4">
    <source>
        <dbReference type="Pfam" id="PF22124"/>
    </source>
</evidence>
<keyword evidence="5" id="KW-0378">Hydrolase</keyword>
<dbReference type="Gene3D" id="1.50.10.10">
    <property type="match status" value="1"/>
</dbReference>
<dbReference type="SUPFAM" id="SSF49785">
    <property type="entry name" value="Galactose-binding domain-like"/>
    <property type="match status" value="1"/>
</dbReference>
<dbReference type="PANTHER" id="PTHR31084">
    <property type="entry name" value="ALPHA-L-FUCOSIDASE 2"/>
    <property type="match status" value="1"/>
</dbReference>
<dbReference type="InterPro" id="IPR008979">
    <property type="entry name" value="Galactose-bd-like_sf"/>
</dbReference>
<dbReference type="KEGG" id="tfa:BW733_08055"/>
<feature type="region of interest" description="Disordered" evidence="1">
    <location>
        <begin position="876"/>
        <end position="895"/>
    </location>
</feature>
<feature type="domain" description="Alpha fucosidase A-like C-terminal" evidence="3">
    <location>
        <begin position="804"/>
        <end position="857"/>
    </location>
</feature>
<dbReference type="GO" id="GO:0005975">
    <property type="term" value="P:carbohydrate metabolic process"/>
    <property type="evidence" value="ECO:0007669"/>
    <property type="project" value="InterPro"/>
</dbReference>
<dbReference type="InterPro" id="IPR049053">
    <property type="entry name" value="AFCA-like_C"/>
</dbReference>
<reference evidence="5 6" key="1">
    <citation type="journal article" date="2008" name="Int. J. Syst. Evol. Microbiol.">
        <title>Tessaracoccus flavescens sp. nov., isolated from marine sediment.</title>
        <authorList>
            <person name="Lee D.W."/>
            <person name="Lee S.D."/>
        </authorList>
    </citation>
    <scope>NUCLEOTIDE SEQUENCE [LARGE SCALE GENOMIC DNA]</scope>
    <source>
        <strain evidence="5 6">SST-39T</strain>
    </source>
</reference>
<dbReference type="InterPro" id="IPR027414">
    <property type="entry name" value="GH95_N_dom"/>
</dbReference>
<dbReference type="InterPro" id="IPR054363">
    <property type="entry name" value="GH95_cat"/>
</dbReference>
<dbReference type="Pfam" id="PF21307">
    <property type="entry name" value="Glyco_hydro_95_C"/>
    <property type="match status" value="1"/>
</dbReference>
<feature type="domain" description="Glycosyl hydrolase family 95 N-terminal" evidence="2">
    <location>
        <begin position="22"/>
        <end position="70"/>
    </location>
</feature>
<protein>
    <submittedName>
        <fullName evidence="5">Glycosyl hydrolase</fullName>
    </submittedName>
</protein>
<dbReference type="Pfam" id="PF22124">
    <property type="entry name" value="Glyco_hydro_95_cat"/>
    <property type="match status" value="1"/>
</dbReference>
<dbReference type="Gene3D" id="2.70.98.50">
    <property type="entry name" value="putative glycoside hydrolase family protein from bacillus halodurans"/>
    <property type="match status" value="1"/>
</dbReference>
<dbReference type="InterPro" id="IPR012341">
    <property type="entry name" value="6hp_glycosidase-like_sf"/>
</dbReference>
<name>A0A1Q2CXF1_9ACTN</name>
<evidence type="ECO:0000256" key="1">
    <source>
        <dbReference type="SAM" id="MobiDB-lite"/>
    </source>
</evidence>
<dbReference type="STRING" id="399497.BW733_08055"/>
<evidence type="ECO:0000259" key="3">
    <source>
        <dbReference type="Pfam" id="PF21307"/>
    </source>
</evidence>
<evidence type="ECO:0000313" key="6">
    <source>
        <dbReference type="Proteomes" id="UP000188235"/>
    </source>
</evidence>
<dbReference type="OrthoDB" id="9802600at2"/>
<dbReference type="EMBL" id="CP019607">
    <property type="protein sequence ID" value="AQP50789.1"/>
    <property type="molecule type" value="Genomic_DNA"/>
</dbReference>
<dbReference type="AlphaFoldDB" id="A0A1Q2CXF1"/>
<organism evidence="5 6">
    <name type="scientific">Tessaracoccus flavescens</name>
    <dbReference type="NCBI Taxonomy" id="399497"/>
    <lineage>
        <taxon>Bacteria</taxon>
        <taxon>Bacillati</taxon>
        <taxon>Actinomycetota</taxon>
        <taxon>Actinomycetes</taxon>
        <taxon>Propionibacteriales</taxon>
        <taxon>Propionibacteriaceae</taxon>
        <taxon>Tessaracoccus</taxon>
    </lineage>
</organism>
<keyword evidence="6" id="KW-1185">Reference proteome</keyword>
<dbReference type="Proteomes" id="UP000188235">
    <property type="component" value="Chromosome"/>
</dbReference>
<gene>
    <name evidence="5" type="ORF">BW733_08055</name>
</gene>